<dbReference type="InterPro" id="IPR051201">
    <property type="entry name" value="Chloro_Bact_Ser_Proteases"/>
</dbReference>
<dbReference type="InterPro" id="IPR001478">
    <property type="entry name" value="PDZ"/>
</dbReference>
<dbReference type="InterPro" id="IPR009003">
    <property type="entry name" value="Peptidase_S1_PA"/>
</dbReference>
<dbReference type="SUPFAM" id="SSF50494">
    <property type="entry name" value="Trypsin-like serine proteases"/>
    <property type="match status" value="1"/>
</dbReference>
<dbReference type="InterPro" id="IPR036034">
    <property type="entry name" value="PDZ_sf"/>
</dbReference>
<evidence type="ECO:0000259" key="3">
    <source>
        <dbReference type="PROSITE" id="PS50106"/>
    </source>
</evidence>
<feature type="domain" description="PDZ" evidence="3">
    <location>
        <begin position="177"/>
        <end position="250"/>
    </location>
</feature>
<name>A0A9E6XY72_9ACTN</name>
<reference evidence="4" key="1">
    <citation type="journal article" date="2022" name="Int. J. Syst. Evol. Microbiol.">
        <title>Pseudomonas aegrilactucae sp. nov. and Pseudomonas morbosilactucae sp. nov., pathogens causing bacterial rot of lettuce in Japan.</title>
        <authorList>
            <person name="Sawada H."/>
            <person name="Fujikawa T."/>
            <person name="Satou M."/>
        </authorList>
    </citation>
    <scope>NUCLEOTIDE SEQUENCE</scope>
    <source>
        <strain evidence="4">0166_1</strain>
    </source>
</reference>
<proteinExistence type="predicted"/>
<gene>
    <name evidence="4" type="primary">hhoB_2</name>
    <name evidence="4" type="ORF">DSM104329_02919</name>
</gene>
<accession>A0A9E6XY72</accession>
<dbReference type="InterPro" id="IPR041489">
    <property type="entry name" value="PDZ_6"/>
</dbReference>
<dbReference type="GO" id="GO:0004252">
    <property type="term" value="F:serine-type endopeptidase activity"/>
    <property type="evidence" value="ECO:0007669"/>
    <property type="project" value="InterPro"/>
</dbReference>
<dbReference type="PROSITE" id="PS50106">
    <property type="entry name" value="PDZ"/>
    <property type="match status" value="1"/>
</dbReference>
<keyword evidence="5" id="KW-1185">Reference proteome</keyword>
<dbReference type="Gene3D" id="2.30.42.10">
    <property type="match status" value="1"/>
</dbReference>
<evidence type="ECO:0000313" key="4">
    <source>
        <dbReference type="EMBL" id="UGS36513.1"/>
    </source>
</evidence>
<dbReference type="AlphaFoldDB" id="A0A9E6XY72"/>
<keyword evidence="1 4" id="KW-0645">Protease</keyword>
<dbReference type="Proteomes" id="UP001162834">
    <property type="component" value="Chromosome"/>
</dbReference>
<dbReference type="EMBL" id="CP087164">
    <property type="protein sequence ID" value="UGS36513.1"/>
    <property type="molecule type" value="Genomic_DNA"/>
</dbReference>
<dbReference type="PANTHER" id="PTHR43343">
    <property type="entry name" value="PEPTIDASE S12"/>
    <property type="match status" value="1"/>
</dbReference>
<evidence type="ECO:0000313" key="5">
    <source>
        <dbReference type="Proteomes" id="UP001162834"/>
    </source>
</evidence>
<dbReference type="KEGG" id="sbae:DSM104329_02919"/>
<dbReference type="InterPro" id="IPR001940">
    <property type="entry name" value="Peptidase_S1C"/>
</dbReference>
<dbReference type="SMART" id="SM00228">
    <property type="entry name" value="PDZ"/>
    <property type="match status" value="1"/>
</dbReference>
<evidence type="ECO:0000256" key="2">
    <source>
        <dbReference type="ARBA" id="ARBA00022801"/>
    </source>
</evidence>
<dbReference type="Gene3D" id="2.40.10.120">
    <property type="match status" value="1"/>
</dbReference>
<organism evidence="4 5">
    <name type="scientific">Capillimicrobium parvum</name>
    <dbReference type="NCBI Taxonomy" id="2884022"/>
    <lineage>
        <taxon>Bacteria</taxon>
        <taxon>Bacillati</taxon>
        <taxon>Actinomycetota</taxon>
        <taxon>Thermoleophilia</taxon>
        <taxon>Solirubrobacterales</taxon>
        <taxon>Capillimicrobiaceae</taxon>
        <taxon>Capillimicrobium</taxon>
    </lineage>
</organism>
<evidence type="ECO:0000256" key="1">
    <source>
        <dbReference type="ARBA" id="ARBA00022670"/>
    </source>
</evidence>
<dbReference type="Pfam" id="PF13365">
    <property type="entry name" value="Trypsin_2"/>
    <property type="match status" value="1"/>
</dbReference>
<dbReference type="SUPFAM" id="SSF50156">
    <property type="entry name" value="PDZ domain-like"/>
    <property type="match status" value="1"/>
</dbReference>
<sequence>MLQVTTVAERVGPAVVRLGRGARRGCGTVVASDRVLVFSHTLAGDRVELDVAGDVKEGKVLASDLGSGLSVLETQTGGVEALRWSPVTPNLGDPVFALGDPGTGLRVTEGRVSADLLRVRGRGGRLVSAIEHTAPMPRGAGGGPLVNAAGELIGINALRGDPGFLIALAAESARAASDRLLRGEPDVARLGVAVAPPRAARRMRRAVGLPDRAGVLVRDVEAGSAAEAGGVLAGDLIVAVGNEEVQHPDALVDTLQRVAGTTVALHVVRGVDEHRLEVDLSAKARA</sequence>
<dbReference type="PANTHER" id="PTHR43343:SF3">
    <property type="entry name" value="PROTEASE DO-LIKE 8, CHLOROPLASTIC"/>
    <property type="match status" value="1"/>
</dbReference>
<dbReference type="PRINTS" id="PR00834">
    <property type="entry name" value="PROTEASES2C"/>
</dbReference>
<protein>
    <submittedName>
        <fullName evidence="4">Serine protease HhoB</fullName>
    </submittedName>
</protein>
<keyword evidence="2" id="KW-0378">Hydrolase</keyword>
<dbReference type="GO" id="GO:0006508">
    <property type="term" value="P:proteolysis"/>
    <property type="evidence" value="ECO:0007669"/>
    <property type="project" value="UniProtKB-KW"/>
</dbReference>
<dbReference type="Pfam" id="PF17820">
    <property type="entry name" value="PDZ_6"/>
    <property type="match status" value="1"/>
</dbReference>